<reference evidence="2 3" key="1">
    <citation type="journal article" date="2019" name="Fungal Biol. Biotechnol.">
        <title>Draft genome sequence of fastidious pathogen Ceratobasidium theobromae, which causes vascular-streak dieback in Theobroma cacao.</title>
        <authorList>
            <person name="Ali S.S."/>
            <person name="Asman A."/>
            <person name="Shao J."/>
            <person name="Firmansyah A.P."/>
            <person name="Susilo A.W."/>
            <person name="Rosmana A."/>
            <person name="McMahon P."/>
            <person name="Junaid M."/>
            <person name="Guest D."/>
            <person name="Kheng T.Y."/>
            <person name="Meinhardt L.W."/>
            <person name="Bailey B.A."/>
        </authorList>
    </citation>
    <scope>NUCLEOTIDE SEQUENCE [LARGE SCALE GENOMIC DNA]</scope>
    <source>
        <strain evidence="2 3">CT2</strain>
    </source>
</reference>
<dbReference type="Proteomes" id="UP000383932">
    <property type="component" value="Unassembled WGS sequence"/>
</dbReference>
<evidence type="ECO:0000313" key="2">
    <source>
        <dbReference type="EMBL" id="KAB5592458.1"/>
    </source>
</evidence>
<feature type="compositionally biased region" description="Polar residues" evidence="1">
    <location>
        <begin position="830"/>
        <end position="847"/>
    </location>
</feature>
<evidence type="ECO:0000256" key="1">
    <source>
        <dbReference type="SAM" id="MobiDB-lite"/>
    </source>
</evidence>
<feature type="compositionally biased region" description="Pro residues" evidence="1">
    <location>
        <begin position="675"/>
        <end position="687"/>
    </location>
</feature>
<accession>A0A5N5QLM5</accession>
<feature type="compositionally biased region" description="Low complexity" evidence="1">
    <location>
        <begin position="563"/>
        <end position="573"/>
    </location>
</feature>
<dbReference type="AlphaFoldDB" id="A0A5N5QLM5"/>
<feature type="region of interest" description="Disordered" evidence="1">
    <location>
        <begin position="954"/>
        <end position="989"/>
    </location>
</feature>
<feature type="compositionally biased region" description="Basic and acidic residues" evidence="1">
    <location>
        <begin position="740"/>
        <end position="756"/>
    </location>
</feature>
<dbReference type="GO" id="GO:0016757">
    <property type="term" value="F:glycosyltransferase activity"/>
    <property type="evidence" value="ECO:0007669"/>
    <property type="project" value="InterPro"/>
</dbReference>
<feature type="compositionally biased region" description="Low complexity" evidence="1">
    <location>
        <begin position="790"/>
        <end position="813"/>
    </location>
</feature>
<keyword evidence="3" id="KW-1185">Reference proteome</keyword>
<feature type="region of interest" description="Disordered" evidence="1">
    <location>
        <begin position="478"/>
        <end position="608"/>
    </location>
</feature>
<dbReference type="Pfam" id="PF01501">
    <property type="entry name" value="Glyco_transf_8"/>
    <property type="match status" value="1"/>
</dbReference>
<sequence length="1023" mass="109974">MTAPSTLPRTAADHAFVTLITSDSYLPGALAQSAALNDLHPARRGGKFPSSIELEEESDPVPFTTVCLVTPETVSVGTIKQLRRTFDLVIGVEVIEGDRNAEEIRLLGRPDLHQTFTKLHILRLAQFASLVFLDADVLPLRPMSHLLNMVSSWPDDYFQGDGDGNTPATGPGDIPFLTASSVTKRNPHRLRNPAYPCPISAAPDSGWPDIFNSGVIVLAPPGERGFKEAMSMRSWDGGDQGTLNEWAGRQAGLASGQGTGGSGWNRLSFKYNVTPTAAYTYAPAYAKFGSGIHAVHFIGAAKPWSGLSFRPPFLTNRTTTGYDIGAYGATARNTPQSRETAYSYHILVDRWYAVYDAHFRAITDEDEGPKSEFEVRKYESAWEGGKGGSEFTAYDGGADSGAAEAPVDQPNQYPHVVPPHTYHVAAYSAASGQSVVASQPATLEELRRLALHGTGRADIARAGEGAYVSLPMEGRISLMRPPPPPPLPAPVPAPAPGPGPEPVPEPQPAEVHHYHHHEEHVETHAPPPPPAYHDHHHHEPPRPPSPPMIMWNPAVEPPPSAPPANTNNFPANAWYENQWDMPPTKGYHHGDEHHQQAPEQFFNPPEPEQYIPPKLVEEGHYAALTVNGAQPNQTLIKSVFPWEETERPPPTRAFPDAPPAPAPKAVEVAPEPEAPKPLPPPERPSSPPRTLGSTYYNAWDDIPSIQRYAARLTGARLPPSSKPVEPAATVSTPVGSQKEWAWERDRGDSGDASSRDGDDEEDAESSDSEEEKTPKALEPQTSKVATNGTSNASSKSPASSSSESLSGGSLPESVTTKDSSVPLAAPIQTLGATQASQLPNTPNTPLNSFELYLSERQKAQGALEGPKDIRHRLAIPGSGTLGLIRASGSKPQPPALIQTPTSDRPTIAGDDGTWLPRMAEPSFESSRISSFSSAISSSVVATLGSTLEILSHTQDASSESEFADDSSSTSSAGPSSPYELEPSNVPPLRTWDEARSVDAFKRDSHEVLARFLRQGTWGGRSPA</sequence>
<feature type="compositionally biased region" description="Low complexity" evidence="1">
    <location>
        <begin position="955"/>
        <end position="976"/>
    </location>
</feature>
<feature type="region of interest" description="Disordered" evidence="1">
    <location>
        <begin position="644"/>
        <end position="698"/>
    </location>
</feature>
<feature type="compositionally biased region" description="Acidic residues" evidence="1">
    <location>
        <begin position="757"/>
        <end position="770"/>
    </location>
</feature>
<feature type="compositionally biased region" description="Pro residues" evidence="1">
    <location>
        <begin position="650"/>
        <end position="662"/>
    </location>
</feature>
<feature type="compositionally biased region" description="Basic and acidic residues" evidence="1">
    <location>
        <begin position="510"/>
        <end position="523"/>
    </location>
</feature>
<feature type="compositionally biased region" description="Polar residues" evidence="1">
    <location>
        <begin position="779"/>
        <end position="789"/>
    </location>
</feature>
<evidence type="ECO:0000313" key="3">
    <source>
        <dbReference type="Proteomes" id="UP000383932"/>
    </source>
</evidence>
<organism evidence="2 3">
    <name type="scientific">Ceratobasidium theobromae</name>
    <dbReference type="NCBI Taxonomy" id="1582974"/>
    <lineage>
        <taxon>Eukaryota</taxon>
        <taxon>Fungi</taxon>
        <taxon>Dikarya</taxon>
        <taxon>Basidiomycota</taxon>
        <taxon>Agaricomycotina</taxon>
        <taxon>Agaricomycetes</taxon>
        <taxon>Cantharellales</taxon>
        <taxon>Ceratobasidiaceae</taxon>
        <taxon>Ceratobasidium</taxon>
    </lineage>
</organism>
<gene>
    <name evidence="2" type="ORF">CTheo_4105</name>
</gene>
<dbReference type="OrthoDB" id="2014201at2759"/>
<dbReference type="InterPro" id="IPR002495">
    <property type="entry name" value="Glyco_trans_8"/>
</dbReference>
<name>A0A5N5QLM5_9AGAM</name>
<feature type="region of interest" description="Disordered" evidence="1">
    <location>
        <begin position="883"/>
        <end position="913"/>
    </location>
</feature>
<dbReference type="EMBL" id="SSOP01000064">
    <property type="protein sequence ID" value="KAB5592458.1"/>
    <property type="molecule type" value="Genomic_DNA"/>
</dbReference>
<dbReference type="SUPFAM" id="SSF53448">
    <property type="entry name" value="Nucleotide-diphospho-sugar transferases"/>
    <property type="match status" value="1"/>
</dbReference>
<dbReference type="InterPro" id="IPR050587">
    <property type="entry name" value="GNT1/Glycosyltrans_8"/>
</dbReference>
<feature type="region of interest" description="Disordered" evidence="1">
    <location>
        <begin position="160"/>
        <end position="182"/>
    </location>
</feature>
<comment type="caution">
    <text evidence="2">The sequence shown here is derived from an EMBL/GenBank/DDBJ whole genome shotgun (WGS) entry which is preliminary data.</text>
</comment>
<proteinExistence type="predicted"/>
<dbReference type="PANTHER" id="PTHR11183">
    <property type="entry name" value="GLYCOGENIN SUBFAMILY MEMBER"/>
    <property type="match status" value="1"/>
</dbReference>
<dbReference type="InterPro" id="IPR029044">
    <property type="entry name" value="Nucleotide-diphossugar_trans"/>
</dbReference>
<protein>
    <submittedName>
        <fullName evidence="2">Glycosyltransferase family 8 protein</fullName>
    </submittedName>
</protein>
<dbReference type="Gene3D" id="3.90.550.10">
    <property type="entry name" value="Spore Coat Polysaccharide Biosynthesis Protein SpsA, Chain A"/>
    <property type="match status" value="1"/>
</dbReference>
<feature type="compositionally biased region" description="Pro residues" evidence="1">
    <location>
        <begin position="480"/>
        <end position="507"/>
    </location>
</feature>
<keyword evidence="2" id="KW-0808">Transferase</keyword>
<feature type="region of interest" description="Disordered" evidence="1">
    <location>
        <begin position="715"/>
        <end position="847"/>
    </location>
</feature>